<evidence type="ECO:0000313" key="1">
    <source>
        <dbReference type="EMBL" id="CAB4705299.1"/>
    </source>
</evidence>
<gene>
    <name evidence="1" type="ORF">UFOPK2399_01624</name>
</gene>
<accession>A0A6J6Q2M6</accession>
<name>A0A6J6Q2M6_9ZZZZ</name>
<dbReference type="EMBL" id="CAEZXP010000006">
    <property type="protein sequence ID" value="CAB4705299.1"/>
    <property type="molecule type" value="Genomic_DNA"/>
</dbReference>
<proteinExistence type="predicted"/>
<dbReference type="AlphaFoldDB" id="A0A6J6Q2M6"/>
<organism evidence="1">
    <name type="scientific">freshwater metagenome</name>
    <dbReference type="NCBI Taxonomy" id="449393"/>
    <lineage>
        <taxon>unclassified sequences</taxon>
        <taxon>metagenomes</taxon>
        <taxon>ecological metagenomes</taxon>
    </lineage>
</organism>
<sequence>MTLYAGVARVDITPPLGTPVACWNARGALATGIHERMIAQALVLSDGTTTVAIVASDLVFVGRLLAESIRTEVTRLTGIPGDAVSVHASHNHSGPSLSRGQSIPTLRDIPSFARYADSLTDLLAGAVYGAFKNMQPVRIGATVGRAPGLTGNRVQRERAVDDSLTVVRIDKANGSPLAAVVSFQTHPISVGGVSYEWDAEYIAPLRETVAAGSPDTEVIFLQGCAGDLAPFDWYFGNWNSSRHSYEERDRLGRAIGEVALELLPTVDTSPDGSVRYGSIDLELTRRNPGYDLAELKARREELQKLPEPDWPEVWPTEVHTMTSAQQFPLQYQIGALTMYIDMLERQNETIPAQVQVIAAGDIAVVTNPFELFNHAGVRIKEGSPFGTTIAAAYANDYAGYLPESTDLDLVADVPLDEILDQDAYRWAYGITSSNVARGEVDRFVDESVGLLSRVKSAG</sequence>
<protein>
    <submittedName>
        <fullName evidence="1">Unannotated protein</fullName>
    </submittedName>
</protein>
<reference evidence="1" key="1">
    <citation type="submission" date="2020-05" db="EMBL/GenBank/DDBJ databases">
        <authorList>
            <person name="Chiriac C."/>
            <person name="Salcher M."/>
            <person name="Ghai R."/>
            <person name="Kavagutti S V."/>
        </authorList>
    </citation>
    <scope>NUCLEOTIDE SEQUENCE</scope>
</reference>